<reference evidence="1 2" key="1">
    <citation type="journal article" date="1998" name="Science">
        <title>Genome sequence of the nematode C. elegans: a platform for investigating biology.</title>
        <authorList>
            <consortium name="The C. elegans sequencing consortium"/>
            <person name="Sulson J.E."/>
            <person name="Waterston R."/>
        </authorList>
    </citation>
    <scope>NUCLEOTIDE SEQUENCE [LARGE SCALE GENOMIC DNA]</scope>
    <source>
        <strain evidence="1 2">Bristol N2</strain>
    </source>
</reference>
<dbReference type="Bgee" id="WBGene00021556">
    <property type="expression patterns" value="Expressed in larva and 3 other cell types or tissues"/>
</dbReference>
<name>Q9GUI8_CAEEL</name>
<evidence type="ECO:0000313" key="1">
    <source>
        <dbReference type="EMBL" id="CCD74322.2"/>
    </source>
</evidence>
<evidence type="ECO:0007829" key="4">
    <source>
        <dbReference type="PeptideAtlas" id="Q9GUI8"/>
    </source>
</evidence>
<dbReference type="PhylomeDB" id="Q9GUI8"/>
<dbReference type="Proteomes" id="UP000001940">
    <property type="component" value="Chromosome V"/>
</dbReference>
<dbReference type="UCSC" id="Y45G5AM.3">
    <property type="organism name" value="c. elegans"/>
</dbReference>
<dbReference type="RefSeq" id="NP_504159.2">
    <property type="nucleotide sequence ID" value="NM_071758.2"/>
</dbReference>
<dbReference type="WormBase" id="Y45G5AM.3a">
    <property type="protein sequence ID" value="CE48088"/>
    <property type="gene ID" value="WBGene00021556"/>
</dbReference>
<dbReference type="InParanoid" id="Q9GUI8"/>
<evidence type="ECO:0000313" key="3">
    <source>
        <dbReference type="WormBase" id="Y45G5AM.3a"/>
    </source>
</evidence>
<dbReference type="AlphaFoldDB" id="Q9GUI8"/>
<dbReference type="InterPro" id="IPR042317">
    <property type="entry name" value="She-1-like"/>
</dbReference>
<dbReference type="PANTHER" id="PTHR31006:SF0">
    <property type="entry name" value="F-BOX ASSOCIATED DOMAIN-CONTAINING PROTEIN-RELATED"/>
    <property type="match status" value="1"/>
</dbReference>
<gene>
    <name evidence="1" type="ORF">CELE_Y45G5AM.3</name>
    <name evidence="1 3" type="ORF">Y45G5AM.3</name>
</gene>
<dbReference type="CTD" id="189928"/>
<dbReference type="PeptideAtlas" id="Q9GUI8"/>
<protein>
    <submittedName>
        <fullName evidence="1">FBA_2 domain-containing protein</fullName>
    </submittedName>
</protein>
<dbReference type="HOGENOM" id="CLU_065230_0_0_1"/>
<accession>Q9GUI8</accession>
<sequence length="410" mass="47693">MSSDEEGEAIPFGLFGDLLDEIEHEGPSAQPRLATRIATQKEFDALCKSIGGFEKWSVLNEDCRREVVKNMDYWARSRLGFCSKADQETVSRTPIKIHSIEILDNENHYLLSREDFDNVVVRVQFHHDFHSGKRFEVVFSQLGDDTQIRWIKYMRKPDVRSILLNNCNYYQEAAKFAEKWMKKCNFEIAVLKVEMAHYPTESSQIKHLPRCKDVRIGADDLETFRWWLQKVPEQLDDLQLITLEQDRETFTLPTEFVALPQIMTVPGFYFWCRAAFSDEQFLKLAAKTMSFDAVNITDSGINQFLKNWLNGKSVPGFRQALLWCRRQADKPAMIRGIQVRQWDKAFEEEAAGFCGDFERVCGRGDCLQIYSLIDSFESLTLSIMDDRISIYATGRKCTYQGKTYSDYWIP</sequence>
<keyword evidence="2" id="KW-1185">Reference proteome</keyword>
<dbReference type="EMBL" id="BX284605">
    <property type="protein sequence ID" value="CCD74322.2"/>
    <property type="molecule type" value="Genomic_DNA"/>
</dbReference>
<dbReference type="FunCoup" id="Q9GUI8">
    <property type="interactions" value="1228"/>
</dbReference>
<dbReference type="GeneID" id="189928"/>
<evidence type="ECO:0000313" key="2">
    <source>
        <dbReference type="Proteomes" id="UP000001940"/>
    </source>
</evidence>
<dbReference type="OMA" id="IEMKNYP"/>
<proteinExistence type="evidence at protein level"/>
<dbReference type="PaxDb" id="6239-Y45G5AM.3"/>
<dbReference type="eggNOG" id="ENOG502TG2I">
    <property type="taxonomic scope" value="Eukaryota"/>
</dbReference>
<dbReference type="PANTHER" id="PTHR31006">
    <property type="entry name" value="F-BOX DOMAIN-CONTAINING PROTEIN-RELATED-RELATED"/>
    <property type="match status" value="1"/>
</dbReference>
<organism evidence="1 2">
    <name type="scientific">Caenorhabditis elegans</name>
    <dbReference type="NCBI Taxonomy" id="6239"/>
    <lineage>
        <taxon>Eukaryota</taxon>
        <taxon>Metazoa</taxon>
        <taxon>Ecdysozoa</taxon>
        <taxon>Nematoda</taxon>
        <taxon>Chromadorea</taxon>
        <taxon>Rhabditida</taxon>
        <taxon>Rhabditina</taxon>
        <taxon>Rhabditomorpha</taxon>
        <taxon>Rhabditoidea</taxon>
        <taxon>Rhabditidae</taxon>
        <taxon>Peloderinae</taxon>
        <taxon>Caenorhabditis</taxon>
    </lineage>
</organism>
<dbReference type="OrthoDB" id="5843099at2759"/>
<dbReference type="KEGG" id="cel:CELE_Y45G5AM.3"/>
<dbReference type="AGR" id="WB:WBGene00021556"/>
<keyword evidence="4" id="KW-1267">Proteomics identification</keyword>